<dbReference type="Gene3D" id="2.40.50.140">
    <property type="entry name" value="Nucleic acid-binding proteins"/>
    <property type="match status" value="1"/>
</dbReference>
<dbReference type="AlphaFoldDB" id="G2DG79"/>
<evidence type="ECO:0000313" key="4">
    <source>
        <dbReference type="Proteomes" id="UP000004491"/>
    </source>
</evidence>
<accession>G2DG79</accession>
<reference evidence="3" key="1">
    <citation type="journal article" date="2011" name="ISME J.">
        <title>The endosymbionts of the deep-sea tubeworms Riftia pachyptila and Tevnia jerichonana share an identical physiology as revealed by proteogenomic analyses.</title>
        <authorList>
            <person name="Gardebrecht A."/>
            <person name="Markert S."/>
            <person name="Felbeck H."/>
            <person name="Thuermer A."/>
            <person name="Albrecht D."/>
            <person name="Wollherr A."/>
            <person name="Kabisch J."/>
            <person name="Lehmann R."/>
            <person name="Daniel R."/>
            <person name="Liesegang H."/>
            <person name="Hecker M."/>
            <person name="Sievert S.M."/>
            <person name="Schweder T."/>
        </authorList>
    </citation>
    <scope>NUCLEOTIDE SEQUENCE [LARGE SCALE GENOMIC DNA]</scope>
</reference>
<dbReference type="PROSITE" id="PS50935">
    <property type="entry name" value="SSB"/>
    <property type="match status" value="1"/>
</dbReference>
<keyword evidence="4" id="KW-1185">Reference proteome</keyword>
<evidence type="ECO:0000256" key="1">
    <source>
        <dbReference type="ARBA" id="ARBA00023125"/>
    </source>
</evidence>
<dbReference type="EMBL" id="AFOC01000086">
    <property type="protein sequence ID" value="EGV50389.1"/>
    <property type="molecule type" value="Genomic_DNA"/>
</dbReference>
<sequence>MNRNTVSTVRPKVSVMPWWRQSDPRRNEMSTLFSGTGNLGNAPDLKHVEVDGEQRPVADMRIFFDRRVKQEDGSFADGGGFWVTASIWGWRAEAAAKLLPKGARIFARGRLREETWEDDQGEQHTQLRLDADYLTVDLLCVDALTVRSKSDPVDDEESD</sequence>
<evidence type="ECO:0000256" key="2">
    <source>
        <dbReference type="PROSITE-ProRule" id="PRU00252"/>
    </source>
</evidence>
<gene>
    <name evidence="3" type="primary">ssb2</name>
    <name evidence="3" type="ORF">Rifp1Sym_dg00150</name>
</gene>
<organism evidence="3 4">
    <name type="scientific">endosymbiont of Riftia pachyptila</name>
    <name type="common">vent Ph05</name>
    <dbReference type="NCBI Taxonomy" id="1048808"/>
    <lineage>
        <taxon>Bacteria</taxon>
        <taxon>Pseudomonadati</taxon>
        <taxon>Pseudomonadota</taxon>
        <taxon>Gammaproteobacteria</taxon>
        <taxon>sulfur-oxidizing symbionts</taxon>
    </lineage>
</organism>
<proteinExistence type="predicted"/>
<dbReference type="Pfam" id="PF00436">
    <property type="entry name" value="SSB"/>
    <property type="match status" value="1"/>
</dbReference>
<dbReference type="NCBIfam" id="NF006039">
    <property type="entry name" value="PRK08182.1"/>
    <property type="match status" value="1"/>
</dbReference>
<keyword evidence="1 2" id="KW-0238">DNA-binding</keyword>
<name>G2DG79_9GAMM</name>
<dbReference type="InterPro" id="IPR000424">
    <property type="entry name" value="Primosome_PriB/ssb"/>
</dbReference>
<comment type="caution">
    <text evidence="3">The sequence shown here is derived from an EMBL/GenBank/DDBJ whole genome shotgun (WGS) entry which is preliminary data.</text>
</comment>
<dbReference type="SUPFAM" id="SSF50249">
    <property type="entry name" value="Nucleic acid-binding proteins"/>
    <property type="match status" value="1"/>
</dbReference>
<dbReference type="GO" id="GO:0003697">
    <property type="term" value="F:single-stranded DNA binding"/>
    <property type="evidence" value="ECO:0007669"/>
    <property type="project" value="InterPro"/>
</dbReference>
<protein>
    <submittedName>
        <fullName evidence="3">Single-stranded DNA-binding protein</fullName>
    </submittedName>
</protein>
<dbReference type="CDD" id="cd04496">
    <property type="entry name" value="SSB_OBF"/>
    <property type="match status" value="1"/>
</dbReference>
<evidence type="ECO:0000313" key="3">
    <source>
        <dbReference type="EMBL" id="EGV50389.1"/>
    </source>
</evidence>
<dbReference type="Proteomes" id="UP000004491">
    <property type="component" value="Unassembled WGS sequence"/>
</dbReference>
<dbReference type="InterPro" id="IPR012340">
    <property type="entry name" value="NA-bd_OB-fold"/>
</dbReference>